<evidence type="ECO:0000313" key="1">
    <source>
        <dbReference type="EMBL" id="JAP91566.1"/>
    </source>
</evidence>
<organism evidence="1">
    <name type="scientific">Trepomonas sp. PC1</name>
    <dbReference type="NCBI Taxonomy" id="1076344"/>
    <lineage>
        <taxon>Eukaryota</taxon>
        <taxon>Metamonada</taxon>
        <taxon>Diplomonadida</taxon>
        <taxon>Hexamitidae</taxon>
        <taxon>Hexamitinae</taxon>
        <taxon>Trepomonas</taxon>
    </lineage>
</organism>
<dbReference type="EMBL" id="GDID01005040">
    <property type="protein sequence ID" value="JAP91566.1"/>
    <property type="molecule type" value="Transcribed_RNA"/>
</dbReference>
<protein>
    <submittedName>
        <fullName evidence="1">Asparagine synthase</fullName>
    </submittedName>
</protein>
<feature type="non-terminal residue" evidence="1">
    <location>
        <position position="105"/>
    </location>
</feature>
<gene>
    <name evidence="1" type="ORF">TPC1_16787</name>
</gene>
<proteinExistence type="predicted"/>
<sequence>DEFTMIVIKEDTIEVYSDFHGQIPLYLSENSLSTDFLITSTVLSPGKVVLSKNLKVISQQRLSVAQHTDFSTSLTNYLKKLDNPLLLLSGGVDSAFLFMLLLRLQ</sequence>
<reference evidence="1" key="1">
    <citation type="submission" date="2015-07" db="EMBL/GenBank/DDBJ databases">
        <title>Adaptation to a free-living lifestyle via gene acquisitions in the diplomonad Trepomonas sp. PC1.</title>
        <authorList>
            <person name="Xu F."/>
            <person name="Jerlstrom-Hultqvist J."/>
            <person name="Kolisko M."/>
            <person name="Simpson A.G.B."/>
            <person name="Roger A.J."/>
            <person name="Svard S.G."/>
            <person name="Andersson J.O."/>
        </authorList>
    </citation>
    <scope>NUCLEOTIDE SEQUENCE</scope>
    <source>
        <strain evidence="1">PC1</strain>
    </source>
</reference>
<name>A0A146K7I8_9EUKA</name>
<accession>A0A146K7I8</accession>
<dbReference type="AlphaFoldDB" id="A0A146K7I8"/>
<feature type="non-terminal residue" evidence="1">
    <location>
        <position position="1"/>
    </location>
</feature>
<dbReference type="SUPFAM" id="SSF52402">
    <property type="entry name" value="Adenine nucleotide alpha hydrolases-like"/>
    <property type="match status" value="1"/>
</dbReference>